<dbReference type="Pfam" id="PF19279">
    <property type="entry name" value="YegS_C"/>
    <property type="match status" value="1"/>
</dbReference>
<dbReference type="PROSITE" id="PS50146">
    <property type="entry name" value="DAGK"/>
    <property type="match status" value="1"/>
</dbReference>
<dbReference type="GO" id="GO:0008654">
    <property type="term" value="P:phospholipid biosynthetic process"/>
    <property type="evidence" value="ECO:0007669"/>
    <property type="project" value="InterPro"/>
</dbReference>
<evidence type="ECO:0000313" key="2">
    <source>
        <dbReference type="EMBL" id="KPL75589.1"/>
    </source>
</evidence>
<dbReference type="GO" id="GO:0008929">
    <property type="term" value="F:methylglyoxal synthase activity"/>
    <property type="evidence" value="ECO:0007669"/>
    <property type="project" value="InterPro"/>
</dbReference>
<proteinExistence type="predicted"/>
<dbReference type="SMART" id="SM00046">
    <property type="entry name" value="DAGKc"/>
    <property type="match status" value="1"/>
</dbReference>
<name>A0A0P6X378_9CHLR</name>
<dbReference type="GO" id="GO:0016301">
    <property type="term" value="F:kinase activity"/>
    <property type="evidence" value="ECO:0007669"/>
    <property type="project" value="InterPro"/>
</dbReference>
<evidence type="ECO:0000313" key="3">
    <source>
        <dbReference type="Proteomes" id="UP000050501"/>
    </source>
</evidence>
<feature type="domain" description="DAGKc" evidence="1">
    <location>
        <begin position="6"/>
        <end position="137"/>
    </location>
</feature>
<reference evidence="2 3" key="1">
    <citation type="submission" date="2015-07" db="EMBL/GenBank/DDBJ databases">
        <title>Genome sequence of Levilinea saccharolytica DSM 16555.</title>
        <authorList>
            <person name="Hemp J."/>
            <person name="Ward L.M."/>
            <person name="Pace L.A."/>
            <person name="Fischer W.W."/>
        </authorList>
    </citation>
    <scope>NUCLEOTIDE SEQUENCE [LARGE SCALE GENOMIC DNA]</scope>
    <source>
        <strain evidence="2 3">KIBI-1</strain>
    </source>
</reference>
<dbReference type="InterPro" id="IPR045540">
    <property type="entry name" value="YegS/DAGK_C"/>
</dbReference>
<dbReference type="PANTHER" id="PTHR30492:SF0">
    <property type="entry name" value="METHYLGLYOXAL SYNTHASE"/>
    <property type="match status" value="1"/>
</dbReference>
<dbReference type="GO" id="GO:0005829">
    <property type="term" value="C:cytosol"/>
    <property type="evidence" value="ECO:0007669"/>
    <property type="project" value="TreeGrafter"/>
</dbReference>
<dbReference type="Gene3D" id="2.60.200.40">
    <property type="match status" value="1"/>
</dbReference>
<dbReference type="RefSeq" id="WP_062417521.1">
    <property type="nucleotide sequence ID" value="NZ_DF967974.1"/>
</dbReference>
<evidence type="ECO:0000259" key="1">
    <source>
        <dbReference type="PROSITE" id="PS50146"/>
    </source>
</evidence>
<dbReference type="GO" id="GO:0005524">
    <property type="term" value="F:ATP binding"/>
    <property type="evidence" value="ECO:0007669"/>
    <property type="project" value="InterPro"/>
</dbReference>
<dbReference type="EMBL" id="LGCM01000065">
    <property type="protein sequence ID" value="KPL75589.1"/>
    <property type="molecule type" value="Genomic_DNA"/>
</dbReference>
<dbReference type="NCBIfam" id="TIGR00147">
    <property type="entry name" value="YegS/Rv2252/BmrU family lipid kinase"/>
    <property type="match status" value="1"/>
</dbReference>
<dbReference type="Gene3D" id="3.40.50.10330">
    <property type="entry name" value="Probable inorganic polyphosphate/atp-NAD kinase, domain 1"/>
    <property type="match status" value="1"/>
</dbReference>
<organism evidence="2 3">
    <name type="scientific">Levilinea saccharolytica</name>
    <dbReference type="NCBI Taxonomy" id="229921"/>
    <lineage>
        <taxon>Bacteria</taxon>
        <taxon>Bacillati</taxon>
        <taxon>Chloroflexota</taxon>
        <taxon>Anaerolineae</taxon>
        <taxon>Anaerolineales</taxon>
        <taxon>Anaerolineaceae</taxon>
        <taxon>Levilinea</taxon>
    </lineage>
</organism>
<dbReference type="STRING" id="229921.ADN01_17190"/>
<dbReference type="GO" id="GO:0019242">
    <property type="term" value="P:methylglyoxal biosynthetic process"/>
    <property type="evidence" value="ECO:0007669"/>
    <property type="project" value="InterPro"/>
</dbReference>
<gene>
    <name evidence="2" type="ORF">ADN01_17190</name>
</gene>
<dbReference type="PANTHER" id="PTHR30492">
    <property type="entry name" value="METHYLGLYOXAL SYNTHASE"/>
    <property type="match status" value="1"/>
</dbReference>
<dbReference type="AlphaFoldDB" id="A0A0P6X378"/>
<dbReference type="InterPro" id="IPR017438">
    <property type="entry name" value="ATP-NAD_kinase_N"/>
</dbReference>
<dbReference type="Pfam" id="PF00781">
    <property type="entry name" value="DAGK_cat"/>
    <property type="match status" value="1"/>
</dbReference>
<accession>A0A0P6X378</accession>
<keyword evidence="3" id="KW-1185">Reference proteome</keyword>
<dbReference type="OrthoDB" id="142078at2"/>
<dbReference type="InterPro" id="IPR001206">
    <property type="entry name" value="Diacylglycerol_kinase_cat_dom"/>
</dbReference>
<dbReference type="SUPFAM" id="SSF111331">
    <property type="entry name" value="NAD kinase/diacylglycerol kinase-like"/>
    <property type="match status" value="1"/>
</dbReference>
<dbReference type="InterPro" id="IPR005218">
    <property type="entry name" value="Diacylglycerol/lipid_kinase"/>
</dbReference>
<comment type="caution">
    <text evidence="2">The sequence shown here is derived from an EMBL/GenBank/DDBJ whole genome shotgun (WGS) entry which is preliminary data.</text>
</comment>
<sequence>MQPDLTPPARALFILNPVSGVTSAEAVLALVQQRFSAAGWELRTYTTQGNESLKPVVAEALDWGAQLVVVSGGDGTVSGAADGLVGTSVPLGVLPAGTWNALSRNLGIPLQLETALELILGEHSLRRLDGLSIAGRLYLLNAGAGISSTLIQTTDRQQKRRFGFLAYLLNFFRSLIGLQPHAFTLQIDDLPVRTRASEIMIVNSSVIGLGELPTPLNIYPDDGLMEVCVLRSRTLVDLLRVAWDVVISRRDRSPRLRTYRAARRIWVSASKPLVAQADGEIIGQTPFEAFVVPGAVCLIVPSAASRQGIELFREQIRALAERTFTVRSIRSAVGSGNARPEA</sequence>
<dbReference type="Proteomes" id="UP000050501">
    <property type="component" value="Unassembled WGS sequence"/>
</dbReference>
<protein>
    <recommendedName>
        <fullName evidence="1">DAGKc domain-containing protein</fullName>
    </recommendedName>
</protein>
<dbReference type="InterPro" id="IPR016064">
    <property type="entry name" value="NAD/diacylglycerol_kinase_sf"/>
</dbReference>
<dbReference type="InterPro" id="IPR004363">
    <property type="entry name" value="Methylgl_synth"/>
</dbReference>